<name>A0A0M1P7Q7_9BACL</name>
<dbReference type="GO" id="GO:0004497">
    <property type="term" value="F:monooxygenase activity"/>
    <property type="evidence" value="ECO:0007669"/>
    <property type="project" value="UniProtKB-KW"/>
</dbReference>
<organism evidence="2 3">
    <name type="scientific">Paenibacillus solani</name>
    <dbReference type="NCBI Taxonomy" id="1705565"/>
    <lineage>
        <taxon>Bacteria</taxon>
        <taxon>Bacillati</taxon>
        <taxon>Bacillota</taxon>
        <taxon>Bacilli</taxon>
        <taxon>Bacillales</taxon>
        <taxon>Paenibacillaceae</taxon>
        <taxon>Paenibacillus</taxon>
    </lineage>
</organism>
<evidence type="ECO:0000313" key="3">
    <source>
        <dbReference type="Proteomes" id="UP000036932"/>
    </source>
</evidence>
<dbReference type="Pfam" id="PF03992">
    <property type="entry name" value="ABM"/>
    <property type="match status" value="1"/>
</dbReference>
<dbReference type="InterPro" id="IPR007138">
    <property type="entry name" value="ABM_dom"/>
</dbReference>
<gene>
    <name evidence="2" type="ORF">AM231_16190</name>
</gene>
<evidence type="ECO:0000259" key="1">
    <source>
        <dbReference type="PROSITE" id="PS51725"/>
    </source>
</evidence>
<dbReference type="Proteomes" id="UP000036932">
    <property type="component" value="Unassembled WGS sequence"/>
</dbReference>
<dbReference type="EMBL" id="LIUT01000001">
    <property type="protein sequence ID" value="KOR90516.1"/>
    <property type="molecule type" value="Genomic_DNA"/>
</dbReference>
<sequence>MEKFAMYGKLIAHPGKRDELAEILLEAAALLSDNEDCELYIVNVSDSDPNAVWVTELWSSQDAHAASLQGADTSELLQRGRPLIAGAEPLKLKPLGGKGV</sequence>
<dbReference type="OrthoDB" id="165368at2"/>
<dbReference type="InterPro" id="IPR011008">
    <property type="entry name" value="Dimeric_a/b-barrel"/>
</dbReference>
<reference evidence="3" key="1">
    <citation type="submission" date="2015-08" db="EMBL/GenBank/DDBJ databases">
        <title>Genome sequencing project for genomic taxonomy and phylogenomics of Bacillus-like bacteria.</title>
        <authorList>
            <person name="Liu B."/>
            <person name="Wang J."/>
            <person name="Zhu Y."/>
            <person name="Liu G."/>
            <person name="Chen Q."/>
            <person name="Chen Z."/>
            <person name="Lan J."/>
            <person name="Che J."/>
            <person name="Ge C."/>
            <person name="Shi H."/>
            <person name="Pan Z."/>
            <person name="Liu X."/>
        </authorList>
    </citation>
    <scope>NUCLEOTIDE SEQUENCE [LARGE SCALE GENOMIC DNA]</scope>
    <source>
        <strain evidence="3">FJAT-22460</strain>
    </source>
</reference>
<keyword evidence="2" id="KW-0503">Monooxygenase</keyword>
<keyword evidence="3" id="KW-1185">Reference proteome</keyword>
<protein>
    <submittedName>
        <fullName evidence="2">Antibiotic biosynthesis monooxygenase</fullName>
    </submittedName>
</protein>
<dbReference type="RefSeq" id="WP_053492066.1">
    <property type="nucleotide sequence ID" value="NZ_LIUT01000001.1"/>
</dbReference>
<dbReference type="PROSITE" id="PS51725">
    <property type="entry name" value="ABM"/>
    <property type="match status" value="1"/>
</dbReference>
<comment type="caution">
    <text evidence="2">The sequence shown here is derived from an EMBL/GenBank/DDBJ whole genome shotgun (WGS) entry which is preliminary data.</text>
</comment>
<dbReference type="AlphaFoldDB" id="A0A0M1P7Q7"/>
<dbReference type="SUPFAM" id="SSF54909">
    <property type="entry name" value="Dimeric alpha+beta barrel"/>
    <property type="match status" value="1"/>
</dbReference>
<dbReference type="Gene3D" id="3.30.70.100">
    <property type="match status" value="1"/>
</dbReference>
<accession>A0A0M1P7Q7</accession>
<dbReference type="PATRIC" id="fig|1705565.3.peg.5323"/>
<keyword evidence="2" id="KW-0560">Oxidoreductase</keyword>
<feature type="domain" description="ABM" evidence="1">
    <location>
        <begin position="4"/>
        <end position="92"/>
    </location>
</feature>
<evidence type="ECO:0000313" key="2">
    <source>
        <dbReference type="EMBL" id="KOR90516.1"/>
    </source>
</evidence>
<proteinExistence type="predicted"/>